<dbReference type="AlphaFoldDB" id="A0A7J7P601"/>
<dbReference type="PANTHER" id="PTHR13452">
    <property type="entry name" value="THUMP DOMAIN CONTAINING PROTEIN 1-RELATED"/>
    <property type="match status" value="1"/>
</dbReference>
<protein>
    <submittedName>
        <fullName evidence="1">Uncharacterized protein</fullName>
    </submittedName>
</protein>
<evidence type="ECO:0000313" key="2">
    <source>
        <dbReference type="Proteomes" id="UP000541444"/>
    </source>
</evidence>
<accession>A0A7J7P601</accession>
<evidence type="ECO:0000313" key="1">
    <source>
        <dbReference type="EMBL" id="KAF6174608.1"/>
    </source>
</evidence>
<dbReference type="GO" id="GO:0006400">
    <property type="term" value="P:tRNA modification"/>
    <property type="evidence" value="ECO:0007669"/>
    <property type="project" value="InterPro"/>
</dbReference>
<dbReference type="InterPro" id="IPR040183">
    <property type="entry name" value="THUMPD1-like"/>
</dbReference>
<reference evidence="1 2" key="1">
    <citation type="journal article" date="2020" name="IScience">
        <title>Genome Sequencing of the Endangered Kingdonia uniflora (Circaeasteraceae, Ranunculales) Reveals Potential Mechanisms of Evolutionary Specialization.</title>
        <authorList>
            <person name="Sun Y."/>
            <person name="Deng T."/>
            <person name="Zhang A."/>
            <person name="Moore M.J."/>
            <person name="Landis J.B."/>
            <person name="Lin N."/>
            <person name="Zhang H."/>
            <person name="Zhang X."/>
            <person name="Huang J."/>
            <person name="Zhang X."/>
            <person name="Sun H."/>
            <person name="Wang H."/>
        </authorList>
    </citation>
    <scope>NUCLEOTIDE SEQUENCE [LARGE SCALE GENOMIC DNA]</scope>
    <source>
        <strain evidence="1">TB1705</strain>
        <tissue evidence="1">Leaf</tissue>
    </source>
</reference>
<dbReference type="PANTHER" id="PTHR13452:SF13">
    <property type="entry name" value="OS02G0672400 PROTEIN"/>
    <property type="match status" value="1"/>
</dbReference>
<sequence>MAFLVNLVQTLLTRTNYVENKPNDLATFQCYVSSHQWGRGRERKVEVEEEAGVGLERVKMAEEQLGVGLKKEREEKPSTETTMMTPWEQHSAVISIPRFDYNAPSSLLDHSHSGFLITCTIKREKSATKEAMSILSKNRVTTTLHELVKTDLIRIYLHKKDYFLDTRPCNIDTIYLKFLQYIMSLSGSSSPSVETLDANTSLKRRKICFKEIGVECCNAIEKTESANSGNNCSTAGNGITNTSDDLDICTAPLDSSFMWCHRIFPIQATCKLNEETLHAVVSKLVHQIVDNNQNTFEKPIKVPFLLFYCICATT</sequence>
<gene>
    <name evidence="1" type="ORF">GIB67_006260</name>
</gene>
<name>A0A7J7P601_9MAGN</name>
<comment type="caution">
    <text evidence="1">The sequence shown here is derived from an EMBL/GenBank/DDBJ whole genome shotgun (WGS) entry which is preliminary data.</text>
</comment>
<organism evidence="1 2">
    <name type="scientific">Kingdonia uniflora</name>
    <dbReference type="NCBI Taxonomy" id="39325"/>
    <lineage>
        <taxon>Eukaryota</taxon>
        <taxon>Viridiplantae</taxon>
        <taxon>Streptophyta</taxon>
        <taxon>Embryophyta</taxon>
        <taxon>Tracheophyta</taxon>
        <taxon>Spermatophyta</taxon>
        <taxon>Magnoliopsida</taxon>
        <taxon>Ranunculales</taxon>
        <taxon>Circaeasteraceae</taxon>
        <taxon>Kingdonia</taxon>
    </lineage>
</organism>
<dbReference type="OrthoDB" id="367221at2759"/>
<dbReference type="GO" id="GO:0003723">
    <property type="term" value="F:RNA binding"/>
    <property type="evidence" value="ECO:0007669"/>
    <property type="project" value="InterPro"/>
</dbReference>
<dbReference type="EMBL" id="JACGCM010000252">
    <property type="protein sequence ID" value="KAF6174608.1"/>
    <property type="molecule type" value="Genomic_DNA"/>
</dbReference>
<keyword evidence="2" id="KW-1185">Reference proteome</keyword>
<dbReference type="Proteomes" id="UP000541444">
    <property type="component" value="Unassembled WGS sequence"/>
</dbReference>
<proteinExistence type="predicted"/>